<comment type="pathway">
    <text evidence="2 9">Amino-acid biosynthesis; L-tryptophan biosynthesis; L-tryptophan from chorismate: step 3/5.</text>
</comment>
<dbReference type="Proteomes" id="UP000500767">
    <property type="component" value="Chromosome"/>
</dbReference>
<evidence type="ECO:0000313" key="11">
    <source>
        <dbReference type="EMBL" id="QKE88917.1"/>
    </source>
</evidence>
<dbReference type="InterPro" id="IPR013785">
    <property type="entry name" value="Aldolase_TIM"/>
</dbReference>
<dbReference type="CDD" id="cd00405">
    <property type="entry name" value="PRAI"/>
    <property type="match status" value="1"/>
</dbReference>
<keyword evidence="12" id="KW-1185">Reference proteome</keyword>
<dbReference type="Gene3D" id="3.20.20.70">
    <property type="entry name" value="Aldolase class I"/>
    <property type="match status" value="1"/>
</dbReference>
<comment type="catalytic activity">
    <reaction evidence="1 9">
        <text>N-(5-phospho-beta-D-ribosyl)anthranilate = 1-(2-carboxyphenylamino)-1-deoxy-D-ribulose 5-phosphate</text>
        <dbReference type="Rhea" id="RHEA:21540"/>
        <dbReference type="ChEBI" id="CHEBI:18277"/>
        <dbReference type="ChEBI" id="CHEBI:58613"/>
        <dbReference type="EC" id="5.3.1.24"/>
    </reaction>
</comment>
<evidence type="ECO:0000313" key="12">
    <source>
        <dbReference type="Proteomes" id="UP000500767"/>
    </source>
</evidence>
<evidence type="ECO:0000256" key="3">
    <source>
        <dbReference type="ARBA" id="ARBA00012572"/>
    </source>
</evidence>
<dbReference type="AlphaFoldDB" id="A0A6M8HG70"/>
<name>A0A6M8HG70_9PROT</name>
<dbReference type="PANTHER" id="PTHR42894">
    <property type="entry name" value="N-(5'-PHOSPHORIBOSYL)ANTHRANILATE ISOMERASE"/>
    <property type="match status" value="1"/>
</dbReference>
<proteinExistence type="inferred from homology"/>
<dbReference type="UniPathway" id="UPA00035">
    <property type="reaction ID" value="UER00042"/>
</dbReference>
<evidence type="ECO:0000256" key="9">
    <source>
        <dbReference type="HAMAP-Rule" id="MF_00135"/>
    </source>
</evidence>
<dbReference type="EC" id="5.3.1.24" evidence="3 9"/>
<dbReference type="NCBIfam" id="NF002295">
    <property type="entry name" value="PRK01222.1-1"/>
    <property type="match status" value="1"/>
</dbReference>
<dbReference type="InterPro" id="IPR011060">
    <property type="entry name" value="RibuloseP-bd_barrel"/>
</dbReference>
<evidence type="ECO:0000256" key="6">
    <source>
        <dbReference type="ARBA" id="ARBA00022822"/>
    </source>
</evidence>
<dbReference type="Pfam" id="PF00697">
    <property type="entry name" value="PRAI"/>
    <property type="match status" value="1"/>
</dbReference>
<dbReference type="GO" id="GO:0004640">
    <property type="term" value="F:phosphoribosylanthranilate isomerase activity"/>
    <property type="evidence" value="ECO:0007669"/>
    <property type="project" value="UniProtKB-UniRule"/>
</dbReference>
<dbReference type="SUPFAM" id="SSF51366">
    <property type="entry name" value="Ribulose-phoshate binding barrel"/>
    <property type="match status" value="1"/>
</dbReference>
<evidence type="ECO:0000256" key="5">
    <source>
        <dbReference type="ARBA" id="ARBA00022605"/>
    </source>
</evidence>
<dbReference type="PANTHER" id="PTHR42894:SF1">
    <property type="entry name" value="N-(5'-PHOSPHORIBOSYL)ANTHRANILATE ISOMERASE"/>
    <property type="match status" value="1"/>
</dbReference>
<evidence type="ECO:0000256" key="7">
    <source>
        <dbReference type="ARBA" id="ARBA00023141"/>
    </source>
</evidence>
<organism evidence="11 12">
    <name type="scientific">Lichenicola cladoniae</name>
    <dbReference type="NCBI Taxonomy" id="1484109"/>
    <lineage>
        <taxon>Bacteria</taxon>
        <taxon>Pseudomonadati</taxon>
        <taxon>Pseudomonadota</taxon>
        <taxon>Alphaproteobacteria</taxon>
        <taxon>Acetobacterales</taxon>
        <taxon>Acetobacteraceae</taxon>
        <taxon>Lichenicola</taxon>
    </lineage>
</organism>
<protein>
    <recommendedName>
        <fullName evidence="4 9">N-(5'-phosphoribosyl)anthranilate isomerase</fullName>
        <shortName evidence="9">PRAI</shortName>
        <ecNumber evidence="3 9">5.3.1.24</ecNumber>
    </recommendedName>
</protein>
<keyword evidence="8 9" id="KW-0413">Isomerase</keyword>
<gene>
    <name evidence="9" type="primary">trpF</name>
    <name evidence="11" type="ORF">HN018_01605</name>
</gene>
<dbReference type="HAMAP" id="MF_00135">
    <property type="entry name" value="PRAI"/>
    <property type="match status" value="1"/>
</dbReference>
<dbReference type="InterPro" id="IPR001240">
    <property type="entry name" value="PRAI_dom"/>
</dbReference>
<evidence type="ECO:0000256" key="1">
    <source>
        <dbReference type="ARBA" id="ARBA00001164"/>
    </source>
</evidence>
<reference evidence="11 12" key="1">
    <citation type="journal article" date="2014" name="World J. Microbiol. Biotechnol.">
        <title>Biodiversity and physiological characteristics of Antarctic and Arctic lichens-associated bacteria.</title>
        <authorList>
            <person name="Lee Y.M."/>
            <person name="Kim E.H."/>
            <person name="Lee H.K."/>
            <person name="Hong S.G."/>
        </authorList>
    </citation>
    <scope>NUCLEOTIDE SEQUENCE [LARGE SCALE GENOMIC DNA]</scope>
    <source>
        <strain evidence="11 12">PAMC 26569</strain>
    </source>
</reference>
<dbReference type="KEGG" id="lck:HN018_01605"/>
<dbReference type="EMBL" id="CP053708">
    <property type="protein sequence ID" value="QKE88917.1"/>
    <property type="molecule type" value="Genomic_DNA"/>
</dbReference>
<evidence type="ECO:0000256" key="4">
    <source>
        <dbReference type="ARBA" id="ARBA00022272"/>
    </source>
</evidence>
<comment type="similarity">
    <text evidence="9">Belongs to the TrpF family.</text>
</comment>
<evidence type="ECO:0000259" key="10">
    <source>
        <dbReference type="Pfam" id="PF00697"/>
    </source>
</evidence>
<dbReference type="GO" id="GO:0000162">
    <property type="term" value="P:L-tryptophan biosynthetic process"/>
    <property type="evidence" value="ECO:0007669"/>
    <property type="project" value="UniProtKB-UniRule"/>
</dbReference>
<dbReference type="RefSeq" id="WP_171836152.1">
    <property type="nucleotide sequence ID" value="NZ_CP053708.1"/>
</dbReference>
<keyword evidence="7 9" id="KW-0057">Aromatic amino acid biosynthesis</keyword>
<sequence>MSEDRASRIKVKICGIRDEAALDAAVDAGADWIGFVFFPRSPRFITAPEAAVLHRRLDGKASAVGLFVEPEEGDIERVLQQVPLDILQLYTAPERARYLRERFRRPVWLAHGVSRRDQLPAAHGLDGLVIESRPPDDASRPGGNGLAFDWSILRGWQAPTPWLLAGGLTPANVREAIELSGTSAVDVSSGVESSPGCKDPALIHRFVRSARAD</sequence>
<dbReference type="InterPro" id="IPR044643">
    <property type="entry name" value="TrpF_fam"/>
</dbReference>
<accession>A0A6M8HG70</accession>
<evidence type="ECO:0000256" key="8">
    <source>
        <dbReference type="ARBA" id="ARBA00023235"/>
    </source>
</evidence>
<keyword evidence="5 9" id="KW-0028">Amino-acid biosynthesis</keyword>
<feature type="domain" description="N-(5'phosphoribosyl) anthranilate isomerase (PRAI)" evidence="10">
    <location>
        <begin position="11"/>
        <end position="208"/>
    </location>
</feature>
<evidence type="ECO:0000256" key="2">
    <source>
        <dbReference type="ARBA" id="ARBA00004664"/>
    </source>
</evidence>
<keyword evidence="6 9" id="KW-0822">Tryptophan biosynthesis</keyword>